<dbReference type="GO" id="GO:0016787">
    <property type="term" value="F:hydrolase activity"/>
    <property type="evidence" value="ECO:0007669"/>
    <property type="project" value="UniProtKB-KW"/>
</dbReference>
<evidence type="ECO:0000313" key="3">
    <source>
        <dbReference type="Proteomes" id="UP000241462"/>
    </source>
</evidence>
<dbReference type="InterPro" id="IPR010905">
    <property type="entry name" value="Glyco_hydro_88"/>
</dbReference>
<dbReference type="Proteomes" id="UP000241462">
    <property type="component" value="Unassembled WGS sequence"/>
</dbReference>
<dbReference type="OrthoDB" id="540611at2759"/>
<protein>
    <submittedName>
        <fullName evidence="2">Glycosyl hydrolase</fullName>
    </submittedName>
</protein>
<dbReference type="EMBL" id="KZ678632">
    <property type="protein sequence ID" value="PSR77872.1"/>
    <property type="molecule type" value="Genomic_DNA"/>
</dbReference>
<keyword evidence="3" id="KW-1185">Reference proteome</keyword>
<dbReference type="InParanoid" id="A0A2T2ZVK8"/>
<name>A0A2T2ZVK8_9PEZI</name>
<dbReference type="GO" id="GO:0005975">
    <property type="term" value="P:carbohydrate metabolic process"/>
    <property type="evidence" value="ECO:0007669"/>
    <property type="project" value="InterPro"/>
</dbReference>
<dbReference type="Pfam" id="PF07470">
    <property type="entry name" value="Glyco_hydro_88"/>
    <property type="match status" value="1"/>
</dbReference>
<dbReference type="STRING" id="2025994.A0A2T2ZVK8"/>
<dbReference type="InterPro" id="IPR052043">
    <property type="entry name" value="PolySaccharide_Degr_Enz"/>
</dbReference>
<organism evidence="2 3">
    <name type="scientific">Coniella lustricola</name>
    <dbReference type="NCBI Taxonomy" id="2025994"/>
    <lineage>
        <taxon>Eukaryota</taxon>
        <taxon>Fungi</taxon>
        <taxon>Dikarya</taxon>
        <taxon>Ascomycota</taxon>
        <taxon>Pezizomycotina</taxon>
        <taxon>Sordariomycetes</taxon>
        <taxon>Sordariomycetidae</taxon>
        <taxon>Diaporthales</taxon>
        <taxon>Schizoparmaceae</taxon>
        <taxon>Coniella</taxon>
    </lineage>
</organism>
<dbReference type="PANTHER" id="PTHR33886:SF9">
    <property type="entry name" value="UNSATURATED RHAMNOGALACTURONAN HYDROLASE (EUROFUNG)"/>
    <property type="match status" value="1"/>
</dbReference>
<dbReference type="AlphaFoldDB" id="A0A2T2ZVK8"/>
<keyword evidence="1 2" id="KW-0378">Hydrolase</keyword>
<dbReference type="Gene3D" id="1.50.10.10">
    <property type="match status" value="1"/>
</dbReference>
<dbReference type="PANTHER" id="PTHR33886">
    <property type="entry name" value="UNSATURATED RHAMNOGALACTURONAN HYDROLASE (EUROFUNG)"/>
    <property type="match status" value="1"/>
</dbReference>
<evidence type="ECO:0000313" key="2">
    <source>
        <dbReference type="EMBL" id="PSR77872.1"/>
    </source>
</evidence>
<sequence length="388" mass="43654">MDKSQIKHGMAKSFDYGTSVVYKGFQRAIAQTHNHTYLDFYLDQMSIVQDNGTITDYNYTFYSLDQYRIGMPLLYLYTHTTDTSSSSTSSPIILNNSISKYGQAATLIRNMLDLHPRNPQGGFWHRSPTYPDQIWGDSIFMGTSFYAQYTSVFEPWNASAWDDVTLQHTLYYTHSLTAQNHNTTTIDNGDVVDANDRLLKHGYDASKRAIWASPVTGASPLVWVRAVGWFFSSLLETIEVMPASHPGHATLTGYFQSLAEGLLEAQDNDTAGWWLIMDEQYVGVEGNYIESSATAMFTNGFLQGVRLGILDGERFLGPAKRAYRMMVEEWVVVDERDGTLNWEGTVSVGSLGGNATFEYYSSQVVDENDDKGIGAFMWASYEYELLQG</sequence>
<dbReference type="InterPro" id="IPR012341">
    <property type="entry name" value="6hp_glycosidase-like_sf"/>
</dbReference>
<dbReference type="SUPFAM" id="SSF48208">
    <property type="entry name" value="Six-hairpin glycosidases"/>
    <property type="match status" value="1"/>
</dbReference>
<evidence type="ECO:0000256" key="1">
    <source>
        <dbReference type="ARBA" id="ARBA00022801"/>
    </source>
</evidence>
<reference evidence="2 3" key="1">
    <citation type="journal article" date="2018" name="Mycol. Prog.">
        <title>Coniella lustricola, a new species from submerged detritus.</title>
        <authorList>
            <person name="Raudabaugh D.B."/>
            <person name="Iturriaga T."/>
            <person name="Carver A."/>
            <person name="Mondo S."/>
            <person name="Pangilinan J."/>
            <person name="Lipzen A."/>
            <person name="He G."/>
            <person name="Amirebrahimi M."/>
            <person name="Grigoriev I.V."/>
            <person name="Miller A.N."/>
        </authorList>
    </citation>
    <scope>NUCLEOTIDE SEQUENCE [LARGE SCALE GENOMIC DNA]</scope>
    <source>
        <strain evidence="2 3">B22-T-1</strain>
    </source>
</reference>
<gene>
    <name evidence="2" type="ORF">BD289DRAFT_493899</name>
</gene>
<dbReference type="InterPro" id="IPR008928">
    <property type="entry name" value="6-hairpin_glycosidase_sf"/>
</dbReference>
<proteinExistence type="predicted"/>
<accession>A0A2T2ZVK8</accession>